<dbReference type="GO" id="GO:0020037">
    <property type="term" value="F:heme binding"/>
    <property type="evidence" value="ECO:0007669"/>
    <property type="project" value="TreeGrafter"/>
</dbReference>
<evidence type="ECO:0000259" key="17">
    <source>
        <dbReference type="PROSITE" id="PS50255"/>
    </source>
</evidence>
<evidence type="ECO:0000259" key="18">
    <source>
        <dbReference type="PROSITE" id="PS51384"/>
    </source>
</evidence>
<evidence type="ECO:0000256" key="12">
    <source>
        <dbReference type="ARBA" id="ARBA00022827"/>
    </source>
</evidence>
<comment type="cofactor">
    <cofactor evidence="3">
        <name>FAD</name>
        <dbReference type="ChEBI" id="CHEBI:57692"/>
    </cofactor>
</comment>
<dbReference type="GO" id="GO:0030151">
    <property type="term" value="F:molybdenum ion binding"/>
    <property type="evidence" value="ECO:0007669"/>
    <property type="project" value="InterPro"/>
</dbReference>
<dbReference type="GO" id="GO:0043546">
    <property type="term" value="F:molybdopterin cofactor binding"/>
    <property type="evidence" value="ECO:0007669"/>
    <property type="project" value="TreeGrafter"/>
</dbReference>
<sequence length="1013" mass="114921">MPHHVPWKVKVKGHPGSTAEEIAREPDWAGHHHHRIGYRNRDNRTPGLTHRDDELERDIENWKRDRDFLAREKEEGHLLNFRDLVQRQEDFHLRHPENEALGWRYVLNATEDWVKNEQEWPANMKKREEGKGKQEHQTVDHATDEVQKDEETKPGPEYTTQQKAFLKALEHDKDYISKLKVNDGKHKSPQTKNRTTISIDEQDQFTPDNWLPRSSDLIRLTGKHPLNAEAQLSRLYDAGLITPNELHYVRNHGAVPRLLWEFHHIDVEYNGKTTAVSMNRLKDDYDSINIPVALACDGNRRKELNMIRKSKGFNWGAGGVSCAYWKGPLLREVLLSVGIPEKIPSKASGQRFWVNFAGADEPSEGTYETCIPFDYAMDPTNDVLLAYKMNDEFLPPDHGSPVRLIIPGFVGGRCVKWLKRIWITDKENDSHYHIWDNRVLPSFVTEKEGEFSKLLFSHPDTACNEQNLNSVIVKPAQGEKIPFTAARRGANYRIEGFAYDGGGHEVQRVEVSLDGGENWLYCIRRFPDYPIRHGRKFWTWLHWHVDVEMAELFKARSISVRCFNVFKNTQPRDPVWNIMGMMNNCWYVVKTEVYQDEDSDMTSVLFRHPTEPGNADGGWMEPSEENRIANARQEAGTPGKQFTREEVEKHSTEDDCWIVVDGKVYDATSVLSWHPGGKAAIVGHAGKVHQETTDEFESIHDGFAYQKLKECILGTVTDKAMNFIKKTAEAAAKERENGAGNGNLTLQKHRWVPVKLVDRNKVSKDTRRYTFRVPDGKVELGLGTCQHVQIGFHMKDRMLIRSYTPTRPVLPASGDQQFAKNETDEKGRSIRDGDGTFDLVVKTYFPDDNQPGGAMSNILDVIPLGEEVEIRGPTGEITYEGGGRFTIEGRERRFGRVSLVLGGSGVTPGYSLVARIALTPGDGTQLRVLDANKTEGDMLLRDELAAFERMRPGQIGITHVLSNAPDSWEGAKGHVNAELVRESLFAPAEDSVVFLCGPPAMIQKAALPALRGA</sequence>
<dbReference type="InParanoid" id="A0A507B8R0"/>
<dbReference type="InterPro" id="IPR000572">
    <property type="entry name" value="OxRdtase_Mopterin-bd_dom"/>
</dbReference>
<evidence type="ECO:0000256" key="3">
    <source>
        <dbReference type="ARBA" id="ARBA00001974"/>
    </source>
</evidence>
<dbReference type="InterPro" id="IPR005066">
    <property type="entry name" value="MoCF_OxRdtse_dimer"/>
</dbReference>
<dbReference type="InterPro" id="IPR036374">
    <property type="entry name" value="OxRdtase_Mopterin-bd_sf"/>
</dbReference>
<comment type="catalytic activity">
    <reaction evidence="15">
        <text>nitrite + NADP(+) + H2O = nitrate + NADPH + H(+)</text>
        <dbReference type="Rhea" id="RHEA:19061"/>
        <dbReference type="ChEBI" id="CHEBI:15377"/>
        <dbReference type="ChEBI" id="CHEBI:15378"/>
        <dbReference type="ChEBI" id="CHEBI:16301"/>
        <dbReference type="ChEBI" id="CHEBI:17632"/>
        <dbReference type="ChEBI" id="CHEBI:57783"/>
        <dbReference type="ChEBI" id="CHEBI:58349"/>
        <dbReference type="EC" id="1.7.1.3"/>
    </reaction>
</comment>
<dbReference type="Gene3D" id="2.40.30.10">
    <property type="entry name" value="Translation factors"/>
    <property type="match status" value="1"/>
</dbReference>
<dbReference type="PANTHER" id="PTHR19372:SF7">
    <property type="entry name" value="SULFITE OXIDASE, MITOCHONDRIAL"/>
    <property type="match status" value="1"/>
</dbReference>
<comment type="caution">
    <text evidence="19">The sequence shown here is derived from an EMBL/GenBank/DDBJ whole genome shotgun (WGS) entry which is preliminary data.</text>
</comment>
<dbReference type="PANTHER" id="PTHR19372">
    <property type="entry name" value="SULFITE REDUCTASE"/>
    <property type="match status" value="1"/>
</dbReference>
<organism evidence="19 20">
    <name type="scientific">Thyridium curvatum</name>
    <dbReference type="NCBI Taxonomy" id="1093900"/>
    <lineage>
        <taxon>Eukaryota</taxon>
        <taxon>Fungi</taxon>
        <taxon>Dikarya</taxon>
        <taxon>Ascomycota</taxon>
        <taxon>Pezizomycotina</taxon>
        <taxon>Sordariomycetes</taxon>
        <taxon>Sordariomycetidae</taxon>
        <taxon>Thyridiales</taxon>
        <taxon>Thyridiaceae</taxon>
        <taxon>Thyridium</taxon>
    </lineage>
</organism>
<evidence type="ECO:0000256" key="10">
    <source>
        <dbReference type="ARBA" id="ARBA00022630"/>
    </source>
</evidence>
<evidence type="ECO:0000256" key="7">
    <source>
        <dbReference type="ARBA" id="ARBA00012673"/>
    </source>
</evidence>
<keyword evidence="14" id="KW-0534">Nitrate assimilation</keyword>
<dbReference type="EC" id="1.7.1.3" evidence="7"/>
<evidence type="ECO:0000256" key="16">
    <source>
        <dbReference type="SAM" id="MobiDB-lite"/>
    </source>
</evidence>
<dbReference type="Gene3D" id="3.90.420.10">
    <property type="entry name" value="Oxidoreductase, molybdopterin-binding domain"/>
    <property type="match status" value="1"/>
</dbReference>
<comment type="function">
    <text evidence="4">Nitrate reductase is a key enzyme involved in the first step of nitrate assimilation in plants, fungi and bacteria.</text>
</comment>
<feature type="compositionally biased region" description="Basic and acidic residues" evidence="16">
    <location>
        <begin position="125"/>
        <end position="154"/>
    </location>
</feature>
<dbReference type="GeneID" id="41973160"/>
<keyword evidence="12" id="KW-0274">FAD</keyword>
<dbReference type="EMBL" id="SKBQ01000031">
    <property type="protein sequence ID" value="TPX13769.1"/>
    <property type="molecule type" value="Genomic_DNA"/>
</dbReference>
<dbReference type="SUPFAM" id="SSF63380">
    <property type="entry name" value="Riboflavin synthase domain-like"/>
    <property type="match status" value="1"/>
</dbReference>
<dbReference type="Pfam" id="PF03404">
    <property type="entry name" value="Mo-co_dimer"/>
    <property type="match status" value="1"/>
</dbReference>
<evidence type="ECO:0000256" key="4">
    <source>
        <dbReference type="ARBA" id="ARBA00003838"/>
    </source>
</evidence>
<evidence type="ECO:0000256" key="14">
    <source>
        <dbReference type="ARBA" id="ARBA00023063"/>
    </source>
</evidence>
<comment type="cofactor">
    <cofactor evidence="1">
        <name>Mo-molybdopterin</name>
        <dbReference type="ChEBI" id="CHEBI:71302"/>
    </cofactor>
</comment>
<evidence type="ECO:0000313" key="19">
    <source>
        <dbReference type="EMBL" id="TPX13769.1"/>
    </source>
</evidence>
<comment type="similarity">
    <text evidence="5">Belongs to the nitrate reductase family.</text>
</comment>
<dbReference type="SUPFAM" id="SSF55856">
    <property type="entry name" value="Cytochrome b5-like heme/steroid binding domain"/>
    <property type="match status" value="1"/>
</dbReference>
<feature type="domain" description="FAD-binding FR-type" evidence="18">
    <location>
        <begin position="749"/>
        <end position="880"/>
    </location>
</feature>
<dbReference type="Pfam" id="PF00173">
    <property type="entry name" value="Cyt-b5"/>
    <property type="match status" value="1"/>
</dbReference>
<dbReference type="Proteomes" id="UP000319257">
    <property type="component" value="Unassembled WGS sequence"/>
</dbReference>
<keyword evidence="13" id="KW-0560">Oxidoreductase</keyword>
<dbReference type="RefSeq" id="XP_030995480.1">
    <property type="nucleotide sequence ID" value="XM_031140265.1"/>
</dbReference>
<evidence type="ECO:0000256" key="6">
    <source>
        <dbReference type="ARBA" id="ARBA00011738"/>
    </source>
</evidence>
<dbReference type="PROSITE" id="PS51384">
    <property type="entry name" value="FAD_FR"/>
    <property type="match status" value="1"/>
</dbReference>
<feature type="region of interest" description="Disordered" evidence="16">
    <location>
        <begin position="125"/>
        <end position="159"/>
    </location>
</feature>
<dbReference type="SUPFAM" id="SSF56524">
    <property type="entry name" value="Oxidoreductase molybdopterin-binding domain"/>
    <property type="match status" value="1"/>
</dbReference>
<name>A0A507B8R0_9PEZI</name>
<reference evidence="19 20" key="1">
    <citation type="submission" date="2019-06" db="EMBL/GenBank/DDBJ databases">
        <title>Draft genome sequence of the filamentous fungus Phialemoniopsis curvata isolated from diesel fuel.</title>
        <authorList>
            <person name="Varaljay V.A."/>
            <person name="Lyon W.J."/>
            <person name="Crouch A.L."/>
            <person name="Drake C.E."/>
            <person name="Hollomon J.M."/>
            <person name="Nadeau L.J."/>
            <person name="Nunn H.S."/>
            <person name="Stevenson B.S."/>
            <person name="Bojanowski C.L."/>
            <person name="Crookes-Goodson W.J."/>
        </authorList>
    </citation>
    <scope>NUCLEOTIDE SEQUENCE [LARGE SCALE GENOMIC DNA]</scope>
    <source>
        <strain evidence="19 20">D216</strain>
    </source>
</reference>
<gene>
    <name evidence="19" type="ORF">E0L32_005713</name>
</gene>
<dbReference type="Pfam" id="PF00174">
    <property type="entry name" value="Oxidored_molyb"/>
    <property type="match status" value="1"/>
</dbReference>
<dbReference type="InterPro" id="IPR001433">
    <property type="entry name" value="OxRdtase_FAD/NAD-bd"/>
</dbReference>
<evidence type="ECO:0000256" key="5">
    <source>
        <dbReference type="ARBA" id="ARBA00006253"/>
    </source>
</evidence>
<dbReference type="Gene3D" id="3.40.50.80">
    <property type="entry name" value="Nucleotide-binding domain of ferredoxin-NADP reductase (FNR) module"/>
    <property type="match status" value="1"/>
</dbReference>
<dbReference type="GO" id="GO:0006790">
    <property type="term" value="P:sulfur compound metabolic process"/>
    <property type="evidence" value="ECO:0007669"/>
    <property type="project" value="TreeGrafter"/>
</dbReference>
<dbReference type="PRINTS" id="PR00406">
    <property type="entry name" value="CYTB5RDTASE"/>
</dbReference>
<comment type="subunit">
    <text evidence="6">Homodimer.</text>
</comment>
<dbReference type="SUPFAM" id="SSF52343">
    <property type="entry name" value="Ferredoxin reductase-like, C-terminal NADP-linked domain"/>
    <property type="match status" value="1"/>
</dbReference>
<dbReference type="InterPro" id="IPR017927">
    <property type="entry name" value="FAD-bd_FR_type"/>
</dbReference>
<dbReference type="PROSITE" id="PS50255">
    <property type="entry name" value="CYTOCHROME_B5_2"/>
    <property type="match status" value="1"/>
</dbReference>
<dbReference type="STRING" id="1093900.A0A507B8R0"/>
<evidence type="ECO:0000313" key="20">
    <source>
        <dbReference type="Proteomes" id="UP000319257"/>
    </source>
</evidence>
<dbReference type="Gene3D" id="3.10.120.10">
    <property type="entry name" value="Cytochrome b5-like heme/steroid binding domain"/>
    <property type="match status" value="1"/>
</dbReference>
<keyword evidence="10" id="KW-0285">Flavoprotein</keyword>
<dbReference type="SUPFAM" id="SSF81296">
    <property type="entry name" value="E set domains"/>
    <property type="match status" value="1"/>
</dbReference>
<dbReference type="InterPro" id="IPR036400">
    <property type="entry name" value="Cyt_B5-like_heme/steroid_sf"/>
</dbReference>
<keyword evidence="20" id="KW-1185">Reference proteome</keyword>
<dbReference type="SMART" id="SM01117">
    <property type="entry name" value="Cyt-b5"/>
    <property type="match status" value="1"/>
</dbReference>
<evidence type="ECO:0000256" key="13">
    <source>
        <dbReference type="ARBA" id="ARBA00023002"/>
    </source>
</evidence>
<evidence type="ECO:0000256" key="15">
    <source>
        <dbReference type="ARBA" id="ARBA00049155"/>
    </source>
</evidence>
<feature type="domain" description="Cytochrome b5 heme-binding" evidence="17">
    <location>
        <begin position="639"/>
        <end position="717"/>
    </location>
</feature>
<dbReference type="Pfam" id="PF00970">
    <property type="entry name" value="FAD_binding_6"/>
    <property type="match status" value="2"/>
</dbReference>
<protein>
    <recommendedName>
        <fullName evidence="8">Nitrate reductase [NADPH]</fullName>
        <ecNumber evidence="7">1.7.1.3</ecNumber>
    </recommendedName>
</protein>
<proteinExistence type="inferred from homology"/>
<feature type="region of interest" description="Disordered" evidence="16">
    <location>
        <begin position="810"/>
        <end position="831"/>
    </location>
</feature>
<dbReference type="AlphaFoldDB" id="A0A507B8R0"/>
<evidence type="ECO:0000256" key="2">
    <source>
        <dbReference type="ARBA" id="ARBA00001971"/>
    </source>
</evidence>
<dbReference type="Pfam" id="PF00175">
    <property type="entry name" value="NAD_binding_1"/>
    <property type="match status" value="1"/>
</dbReference>
<dbReference type="InterPro" id="IPR001199">
    <property type="entry name" value="Cyt_B5-like_heme/steroid-bd"/>
</dbReference>
<dbReference type="CDD" id="cd06183">
    <property type="entry name" value="cyt_b5_reduct_like"/>
    <property type="match status" value="1"/>
</dbReference>
<accession>A0A507B8R0</accession>
<comment type="cofactor">
    <cofactor evidence="2">
        <name>heme</name>
        <dbReference type="ChEBI" id="CHEBI:30413"/>
    </cofactor>
</comment>
<evidence type="ECO:0000256" key="9">
    <source>
        <dbReference type="ARBA" id="ARBA00022505"/>
    </source>
</evidence>
<keyword evidence="11" id="KW-0479">Metal-binding</keyword>
<dbReference type="Gene3D" id="2.60.40.650">
    <property type="match status" value="1"/>
</dbReference>
<dbReference type="PRINTS" id="PR00407">
    <property type="entry name" value="EUMOPTERIN"/>
</dbReference>
<dbReference type="OrthoDB" id="432685at2759"/>
<keyword evidence="9" id="KW-0500">Molybdenum</keyword>
<dbReference type="GO" id="GO:0050464">
    <property type="term" value="F:nitrate reductase (NADPH) activity"/>
    <property type="evidence" value="ECO:0007669"/>
    <property type="project" value="UniProtKB-EC"/>
</dbReference>
<dbReference type="GO" id="GO:0042128">
    <property type="term" value="P:nitrate assimilation"/>
    <property type="evidence" value="ECO:0007669"/>
    <property type="project" value="UniProtKB-KW"/>
</dbReference>
<dbReference type="InterPro" id="IPR039261">
    <property type="entry name" value="FNR_nucleotide-bd"/>
</dbReference>
<dbReference type="InterPro" id="IPR017938">
    <property type="entry name" value="Riboflavin_synthase-like_b-brl"/>
</dbReference>
<feature type="compositionally biased region" description="Basic and acidic residues" evidence="16">
    <location>
        <begin position="821"/>
        <end position="831"/>
    </location>
</feature>
<dbReference type="InterPro" id="IPR008333">
    <property type="entry name" value="Cbr1-like_FAD-bd_dom"/>
</dbReference>
<dbReference type="InterPro" id="IPR008335">
    <property type="entry name" value="Mopterin_OxRdtase_euk"/>
</dbReference>
<evidence type="ECO:0000256" key="11">
    <source>
        <dbReference type="ARBA" id="ARBA00022723"/>
    </source>
</evidence>
<dbReference type="InterPro" id="IPR014756">
    <property type="entry name" value="Ig_E-set"/>
</dbReference>
<evidence type="ECO:0000256" key="1">
    <source>
        <dbReference type="ARBA" id="ARBA00001924"/>
    </source>
</evidence>
<evidence type="ECO:0000256" key="8">
    <source>
        <dbReference type="ARBA" id="ARBA00015499"/>
    </source>
</evidence>
<dbReference type="GO" id="GO:0008482">
    <property type="term" value="F:sulfite oxidase activity"/>
    <property type="evidence" value="ECO:0007669"/>
    <property type="project" value="TreeGrafter"/>
</dbReference>